<accession>A0A7C2BKR6</accession>
<dbReference type="GO" id="GO:0006412">
    <property type="term" value="P:translation"/>
    <property type="evidence" value="ECO:0007669"/>
    <property type="project" value="UniProtKB-UniRule"/>
</dbReference>
<organism evidence="5">
    <name type="scientific">Thermosphaera aggregans</name>
    <dbReference type="NCBI Taxonomy" id="54254"/>
    <lineage>
        <taxon>Archaea</taxon>
        <taxon>Thermoproteota</taxon>
        <taxon>Thermoprotei</taxon>
        <taxon>Desulfurococcales</taxon>
        <taxon>Desulfurococcaceae</taxon>
        <taxon>Thermosphaera</taxon>
    </lineage>
</organism>
<reference evidence="5" key="1">
    <citation type="journal article" date="2020" name="mSystems">
        <title>Genome- and Community-Level Interaction Insights into Carbon Utilization and Element Cycling Functions of Hydrothermarchaeota in Hydrothermal Sediment.</title>
        <authorList>
            <person name="Zhou Z."/>
            <person name="Liu Y."/>
            <person name="Xu W."/>
            <person name="Pan J."/>
            <person name="Luo Z.H."/>
            <person name="Li M."/>
        </authorList>
    </citation>
    <scope>NUCLEOTIDE SEQUENCE [LARGE SCALE GENOMIC DNA]</scope>
    <source>
        <strain evidence="5">SpSt-23</strain>
    </source>
</reference>
<dbReference type="NCBIfam" id="NF003292">
    <property type="entry name" value="PRK04290.1-1"/>
    <property type="match status" value="1"/>
</dbReference>
<keyword evidence="2 4" id="KW-0689">Ribosomal protein</keyword>
<name>A0A7C2BKR6_9CREN</name>
<evidence type="ECO:0000256" key="1">
    <source>
        <dbReference type="ARBA" id="ARBA00009312"/>
    </source>
</evidence>
<dbReference type="NCBIfam" id="NF003294">
    <property type="entry name" value="PRK04290.1-3"/>
    <property type="match status" value="1"/>
</dbReference>
<evidence type="ECO:0000256" key="4">
    <source>
        <dbReference type="HAMAP-Rule" id="MF_00512"/>
    </source>
</evidence>
<evidence type="ECO:0000256" key="2">
    <source>
        <dbReference type="ARBA" id="ARBA00022980"/>
    </source>
</evidence>
<dbReference type="InterPro" id="IPR018282">
    <property type="entry name" value="Ribosomal_eS6_CS"/>
</dbReference>
<gene>
    <name evidence="4" type="primary">rps6e</name>
    <name evidence="5" type="ORF">ENP55_03410</name>
</gene>
<dbReference type="SMART" id="SM01405">
    <property type="entry name" value="Ribosomal_S6e"/>
    <property type="match status" value="1"/>
</dbReference>
<dbReference type="InterPro" id="IPR020924">
    <property type="entry name" value="Ribosomal_eS6_arc"/>
</dbReference>
<dbReference type="GO" id="GO:0003735">
    <property type="term" value="F:structural constituent of ribosome"/>
    <property type="evidence" value="ECO:0007669"/>
    <property type="project" value="InterPro"/>
</dbReference>
<comment type="caution">
    <text evidence="5">The sequence shown here is derived from an EMBL/GenBank/DDBJ whole genome shotgun (WGS) entry which is preliminary data.</text>
</comment>
<comment type="similarity">
    <text evidence="1 4">Belongs to the eukaryotic ribosomal protein eS6 family.</text>
</comment>
<protein>
    <recommendedName>
        <fullName evidence="4">Small ribosomal subunit protein eS6</fullName>
    </recommendedName>
</protein>
<dbReference type="GO" id="GO:1990904">
    <property type="term" value="C:ribonucleoprotein complex"/>
    <property type="evidence" value="ECO:0007669"/>
    <property type="project" value="UniProtKB-KW"/>
</dbReference>
<keyword evidence="3 4" id="KW-0687">Ribonucleoprotein</keyword>
<dbReference type="GO" id="GO:0005840">
    <property type="term" value="C:ribosome"/>
    <property type="evidence" value="ECO:0007669"/>
    <property type="project" value="UniProtKB-KW"/>
</dbReference>
<proteinExistence type="inferred from homology"/>
<dbReference type="AlphaFoldDB" id="A0A7C2BKR6"/>
<dbReference type="HAMAP" id="MF_00512">
    <property type="entry name" value="Ribosomal_eS6"/>
    <property type="match status" value="1"/>
</dbReference>
<dbReference type="Pfam" id="PF01092">
    <property type="entry name" value="Ribosomal_S6e"/>
    <property type="match status" value="1"/>
</dbReference>
<evidence type="ECO:0000256" key="3">
    <source>
        <dbReference type="ARBA" id="ARBA00023274"/>
    </source>
</evidence>
<evidence type="ECO:0000313" key="5">
    <source>
        <dbReference type="EMBL" id="HEF87337.1"/>
    </source>
</evidence>
<dbReference type="PANTHER" id="PTHR11502">
    <property type="entry name" value="40S RIBOSOMAL PROTEIN S6"/>
    <property type="match status" value="1"/>
</dbReference>
<dbReference type="InterPro" id="IPR001377">
    <property type="entry name" value="Ribosomal_eS6"/>
</dbReference>
<sequence length="217" mass="23978">MPDFKIVVNDPEAPKNRKVVKVKVVGDAEVPFTDEMKDKFELPVIRVGRKLLEELNAVHGVATIRMRRPDTGDKIKITGRLEPADNVPENTVLVNSEFLINLSGNTELEGEVFRASAWQIRVNDERATSLVGLKIGDEVDGSIVGLRNVKLKITGGSDISGFPMRPDIQGPVKKRALLSGPPGFHPEKDGERRRKMIRGNTIAPDIVQVNTVIVYPK</sequence>
<dbReference type="EMBL" id="DSJT01000021">
    <property type="protein sequence ID" value="HEF87337.1"/>
    <property type="molecule type" value="Genomic_DNA"/>
</dbReference>
<dbReference type="PROSITE" id="PS00578">
    <property type="entry name" value="RIBOSOMAL_S6E"/>
    <property type="match status" value="1"/>
</dbReference>